<keyword evidence="5" id="KW-1185">Reference proteome</keyword>
<evidence type="ECO:0000256" key="3">
    <source>
        <dbReference type="SAM" id="SignalP"/>
    </source>
</evidence>
<keyword evidence="2" id="KW-0472">Membrane</keyword>
<feature type="compositionally biased region" description="Low complexity" evidence="1">
    <location>
        <begin position="80"/>
        <end position="95"/>
    </location>
</feature>
<dbReference type="EMBL" id="JAVHJM010000001">
    <property type="protein sequence ID" value="KAK6521736.1"/>
    <property type="molecule type" value="Genomic_DNA"/>
</dbReference>
<keyword evidence="2" id="KW-1133">Transmembrane helix</keyword>
<evidence type="ECO:0000256" key="2">
    <source>
        <dbReference type="SAM" id="Phobius"/>
    </source>
</evidence>
<protein>
    <recommendedName>
        <fullName evidence="6">Mid2 domain-containing protein</fullName>
    </recommendedName>
</protein>
<feature type="compositionally biased region" description="Low complexity" evidence="1">
    <location>
        <begin position="157"/>
        <end position="172"/>
    </location>
</feature>
<name>A0AAN8PAJ6_9PEZI</name>
<keyword evidence="3" id="KW-0732">Signal</keyword>
<feature type="compositionally biased region" description="Polar residues" evidence="1">
    <location>
        <begin position="62"/>
        <end position="79"/>
    </location>
</feature>
<proteinExistence type="predicted"/>
<evidence type="ECO:0000313" key="5">
    <source>
        <dbReference type="Proteomes" id="UP001307849"/>
    </source>
</evidence>
<evidence type="ECO:0000313" key="4">
    <source>
        <dbReference type="EMBL" id="KAK6521736.1"/>
    </source>
</evidence>
<reference evidence="4 5" key="1">
    <citation type="submission" date="2019-10" db="EMBL/GenBank/DDBJ databases">
        <authorList>
            <person name="Palmer J.M."/>
        </authorList>
    </citation>
    <scope>NUCLEOTIDE SEQUENCE [LARGE SCALE GENOMIC DNA]</scope>
    <source>
        <strain evidence="4 5">TWF506</strain>
    </source>
</reference>
<feature type="region of interest" description="Disordered" evidence="1">
    <location>
        <begin position="133"/>
        <end position="204"/>
    </location>
</feature>
<feature type="transmembrane region" description="Helical" evidence="2">
    <location>
        <begin position="100"/>
        <end position="124"/>
    </location>
</feature>
<sequence>MFWTKLFFIFCFFARILPGGLSQSTVSADIPGNVRFTIPKGSTTLQTSTITSRSTTTSTSSELPSDQLQTTLSTSQINTSAPSSSARNPSAGSKSNPMRAGAIVGLVVGLFALLSTFVGAVWYLRSRRRKKSAIKKPDIELTQPEDRLPTKETALKETALAQETAPTQETQTVEPAPTSILPDPDSNESPQEARRRSRSSIGGL</sequence>
<comment type="caution">
    <text evidence="4">The sequence shown here is derived from an EMBL/GenBank/DDBJ whole genome shotgun (WGS) entry which is preliminary data.</text>
</comment>
<organism evidence="4 5">
    <name type="scientific">Arthrobotrys conoides</name>
    <dbReference type="NCBI Taxonomy" id="74498"/>
    <lineage>
        <taxon>Eukaryota</taxon>
        <taxon>Fungi</taxon>
        <taxon>Dikarya</taxon>
        <taxon>Ascomycota</taxon>
        <taxon>Pezizomycotina</taxon>
        <taxon>Orbiliomycetes</taxon>
        <taxon>Orbiliales</taxon>
        <taxon>Orbiliaceae</taxon>
        <taxon>Arthrobotrys</taxon>
    </lineage>
</organism>
<evidence type="ECO:0000256" key="1">
    <source>
        <dbReference type="SAM" id="MobiDB-lite"/>
    </source>
</evidence>
<accession>A0AAN8PAJ6</accession>
<dbReference type="Proteomes" id="UP001307849">
    <property type="component" value="Unassembled WGS sequence"/>
</dbReference>
<feature type="chain" id="PRO_5042833003" description="Mid2 domain-containing protein" evidence="3">
    <location>
        <begin position="23"/>
        <end position="204"/>
    </location>
</feature>
<feature type="region of interest" description="Disordered" evidence="1">
    <location>
        <begin position="47"/>
        <end position="96"/>
    </location>
</feature>
<keyword evidence="2" id="KW-0812">Transmembrane</keyword>
<gene>
    <name evidence="4" type="ORF">TWF506_001939</name>
</gene>
<feature type="compositionally biased region" description="Low complexity" evidence="1">
    <location>
        <begin position="47"/>
        <end position="61"/>
    </location>
</feature>
<feature type="signal peptide" evidence="3">
    <location>
        <begin position="1"/>
        <end position="22"/>
    </location>
</feature>
<evidence type="ECO:0008006" key="6">
    <source>
        <dbReference type="Google" id="ProtNLM"/>
    </source>
</evidence>
<dbReference type="AlphaFoldDB" id="A0AAN8PAJ6"/>
<feature type="compositionally biased region" description="Basic and acidic residues" evidence="1">
    <location>
        <begin position="135"/>
        <end position="155"/>
    </location>
</feature>